<feature type="transmembrane region" description="Helical" evidence="7">
    <location>
        <begin position="187"/>
        <end position="208"/>
    </location>
</feature>
<name>A0A0K6HLN5_9HYPH</name>
<evidence type="ECO:0000256" key="6">
    <source>
        <dbReference type="SAM" id="MobiDB-lite"/>
    </source>
</evidence>
<protein>
    <submittedName>
        <fullName evidence="9">Permease of the drug/metabolite transporter (DMT) superfamily</fullName>
    </submittedName>
</protein>
<keyword evidence="4 7" id="KW-1133">Transmembrane helix</keyword>
<feature type="domain" description="EamA" evidence="8">
    <location>
        <begin position="41"/>
        <end position="174"/>
    </location>
</feature>
<keyword evidence="10" id="KW-1185">Reference proteome</keyword>
<dbReference type="OrthoDB" id="8478503at2"/>
<feature type="transmembrane region" description="Helical" evidence="7">
    <location>
        <begin position="220"/>
        <end position="242"/>
    </location>
</feature>
<evidence type="ECO:0000256" key="2">
    <source>
        <dbReference type="ARBA" id="ARBA00009853"/>
    </source>
</evidence>
<feature type="transmembrane region" description="Helical" evidence="7">
    <location>
        <begin position="158"/>
        <end position="175"/>
    </location>
</feature>
<dbReference type="PANTHER" id="PTHR22911:SF6">
    <property type="entry name" value="SOLUTE CARRIER FAMILY 35 MEMBER G1"/>
    <property type="match status" value="1"/>
</dbReference>
<feature type="transmembrane region" description="Helical" evidence="7">
    <location>
        <begin position="284"/>
        <end position="303"/>
    </location>
</feature>
<feature type="transmembrane region" description="Helical" evidence="7">
    <location>
        <begin position="110"/>
        <end position="127"/>
    </location>
</feature>
<dbReference type="PANTHER" id="PTHR22911">
    <property type="entry name" value="ACYL-MALONYL CONDENSING ENZYME-RELATED"/>
    <property type="match status" value="1"/>
</dbReference>
<evidence type="ECO:0000256" key="7">
    <source>
        <dbReference type="SAM" id="Phobius"/>
    </source>
</evidence>
<feature type="transmembrane region" description="Helical" evidence="7">
    <location>
        <begin position="309"/>
        <end position="327"/>
    </location>
</feature>
<evidence type="ECO:0000313" key="9">
    <source>
        <dbReference type="EMBL" id="CUA91835.1"/>
    </source>
</evidence>
<evidence type="ECO:0000313" key="10">
    <source>
        <dbReference type="Proteomes" id="UP000183900"/>
    </source>
</evidence>
<proteinExistence type="inferred from homology"/>
<reference evidence="10" key="1">
    <citation type="submission" date="2015-08" db="EMBL/GenBank/DDBJ databases">
        <authorList>
            <person name="Varghese N."/>
        </authorList>
    </citation>
    <scope>NUCLEOTIDE SEQUENCE [LARGE SCALE GENOMIC DNA]</scope>
    <source>
        <strain evidence="10">DSM 23407</strain>
    </source>
</reference>
<dbReference type="Pfam" id="PF00892">
    <property type="entry name" value="EamA"/>
    <property type="match status" value="2"/>
</dbReference>
<feature type="transmembrane region" description="Helical" evidence="7">
    <location>
        <begin position="72"/>
        <end position="90"/>
    </location>
</feature>
<sequence length="348" mass="37079">MAMRETNAPDEDEAENRALASGEGAQVPPQAAVLTSQKPVLGIALKLCSTFTFASMAVALKITTESVPIGEIVFARNFFGMFPVLLLVALRGELTGSLHTRQPLGHVGRAMAGIAAMLFAFTSLKYLPIADSTAIGFAAPLFTVVLAFFFLGETVRVYRWTAVVVGFLGIVVILSPHMGGTEMSGDAWFGAGAAAAGAFCTAMAMIFVRKLCETERTSTIVIWFSGCASLISLATIPFGWIFTDYAWVIPDGRTAALLVFVGLAGGVGQIVMTESYRYADASTIAPFDYANLLWAVLLSWAIFGDIPVWQVVAGALIVVAAGLFVIYRERALGKDDSRARKASSPLRP</sequence>
<gene>
    <name evidence="9" type="ORF">Ga0061067_101120</name>
</gene>
<evidence type="ECO:0000256" key="4">
    <source>
        <dbReference type="ARBA" id="ARBA00022989"/>
    </source>
</evidence>
<dbReference type="InterPro" id="IPR000620">
    <property type="entry name" value="EamA_dom"/>
</dbReference>
<evidence type="ECO:0000256" key="5">
    <source>
        <dbReference type="ARBA" id="ARBA00023136"/>
    </source>
</evidence>
<feature type="transmembrane region" description="Helical" evidence="7">
    <location>
        <begin position="133"/>
        <end position="151"/>
    </location>
</feature>
<accession>A0A0K6HLN5</accession>
<dbReference type="Proteomes" id="UP000183900">
    <property type="component" value="Unassembled WGS sequence"/>
</dbReference>
<comment type="subcellular location">
    <subcellularLocation>
        <location evidence="1">Membrane</location>
        <topology evidence="1">Multi-pass membrane protein</topology>
    </subcellularLocation>
</comment>
<feature type="transmembrane region" description="Helical" evidence="7">
    <location>
        <begin position="254"/>
        <end position="272"/>
    </location>
</feature>
<evidence type="ECO:0000256" key="1">
    <source>
        <dbReference type="ARBA" id="ARBA00004141"/>
    </source>
</evidence>
<feature type="transmembrane region" description="Helical" evidence="7">
    <location>
        <begin position="40"/>
        <end position="60"/>
    </location>
</feature>
<organism evidence="9 10">
    <name type="scientific">Pannonibacter indicus</name>
    <dbReference type="NCBI Taxonomy" id="466044"/>
    <lineage>
        <taxon>Bacteria</taxon>
        <taxon>Pseudomonadati</taxon>
        <taxon>Pseudomonadota</taxon>
        <taxon>Alphaproteobacteria</taxon>
        <taxon>Hyphomicrobiales</taxon>
        <taxon>Stappiaceae</taxon>
        <taxon>Pannonibacter</taxon>
    </lineage>
</organism>
<feature type="domain" description="EamA" evidence="8">
    <location>
        <begin position="189"/>
        <end position="326"/>
    </location>
</feature>
<dbReference type="SUPFAM" id="SSF103481">
    <property type="entry name" value="Multidrug resistance efflux transporter EmrE"/>
    <property type="match status" value="2"/>
</dbReference>
<keyword evidence="3 7" id="KW-0812">Transmembrane</keyword>
<dbReference type="AlphaFoldDB" id="A0A0K6HLN5"/>
<evidence type="ECO:0000259" key="8">
    <source>
        <dbReference type="Pfam" id="PF00892"/>
    </source>
</evidence>
<evidence type="ECO:0000256" key="3">
    <source>
        <dbReference type="ARBA" id="ARBA00022692"/>
    </source>
</evidence>
<keyword evidence="5 7" id="KW-0472">Membrane</keyword>
<dbReference type="GO" id="GO:0016020">
    <property type="term" value="C:membrane"/>
    <property type="evidence" value="ECO:0007669"/>
    <property type="project" value="UniProtKB-SubCell"/>
</dbReference>
<comment type="similarity">
    <text evidence="2">Belongs to the drug/metabolite transporter (DMT) superfamily. 10 TMS drug/metabolite exporter (DME) (TC 2.A.7.3) family.</text>
</comment>
<feature type="region of interest" description="Disordered" evidence="6">
    <location>
        <begin position="1"/>
        <end position="24"/>
    </location>
</feature>
<dbReference type="EMBL" id="CYHE01000001">
    <property type="protein sequence ID" value="CUA91835.1"/>
    <property type="molecule type" value="Genomic_DNA"/>
</dbReference>
<dbReference type="InterPro" id="IPR037185">
    <property type="entry name" value="EmrE-like"/>
</dbReference>